<evidence type="ECO:0000313" key="8">
    <source>
        <dbReference type="Proteomes" id="UP001652620"/>
    </source>
</evidence>
<feature type="domain" description="HAT C-terminal dimerisation" evidence="7">
    <location>
        <begin position="551"/>
        <end position="624"/>
    </location>
</feature>
<evidence type="ECO:0000256" key="5">
    <source>
        <dbReference type="ARBA" id="ARBA00023242"/>
    </source>
</evidence>
<proteinExistence type="predicted"/>
<feature type="transmembrane region" description="Helical" evidence="6">
    <location>
        <begin position="12"/>
        <end position="36"/>
    </location>
</feature>
<protein>
    <submittedName>
        <fullName evidence="9">Uncharacterized protein LOC125776703</fullName>
    </submittedName>
</protein>
<keyword evidence="5" id="KW-0539">Nucleus</keyword>
<keyword evidence="3" id="KW-0863">Zinc-finger</keyword>
<organism evidence="8 9">
    <name type="scientific">Bactrocera dorsalis</name>
    <name type="common">Oriental fruit fly</name>
    <name type="synonym">Dacus dorsalis</name>
    <dbReference type="NCBI Taxonomy" id="27457"/>
    <lineage>
        <taxon>Eukaryota</taxon>
        <taxon>Metazoa</taxon>
        <taxon>Ecdysozoa</taxon>
        <taxon>Arthropoda</taxon>
        <taxon>Hexapoda</taxon>
        <taxon>Insecta</taxon>
        <taxon>Pterygota</taxon>
        <taxon>Neoptera</taxon>
        <taxon>Endopterygota</taxon>
        <taxon>Diptera</taxon>
        <taxon>Brachycera</taxon>
        <taxon>Muscomorpha</taxon>
        <taxon>Tephritoidea</taxon>
        <taxon>Tephritidae</taxon>
        <taxon>Bactrocera</taxon>
        <taxon>Bactrocera</taxon>
    </lineage>
</organism>
<comment type="subcellular location">
    <subcellularLocation>
        <location evidence="1">Nucleus</location>
    </subcellularLocation>
</comment>
<evidence type="ECO:0000256" key="1">
    <source>
        <dbReference type="ARBA" id="ARBA00004123"/>
    </source>
</evidence>
<dbReference type="InterPro" id="IPR052035">
    <property type="entry name" value="ZnF_BED_domain_contain"/>
</dbReference>
<dbReference type="RefSeq" id="XP_049306202.1">
    <property type="nucleotide sequence ID" value="XM_049450245.1"/>
</dbReference>
<evidence type="ECO:0000256" key="4">
    <source>
        <dbReference type="ARBA" id="ARBA00022833"/>
    </source>
</evidence>
<keyword evidence="6" id="KW-0472">Membrane</keyword>
<evidence type="ECO:0000259" key="7">
    <source>
        <dbReference type="Pfam" id="PF05699"/>
    </source>
</evidence>
<dbReference type="Pfam" id="PF05699">
    <property type="entry name" value="Dimer_Tnp_hAT"/>
    <property type="match status" value="1"/>
</dbReference>
<reference evidence="8" key="1">
    <citation type="submission" date="2025-05" db="UniProtKB">
        <authorList>
            <consortium name="RefSeq"/>
        </authorList>
    </citation>
    <scope>NUCLEOTIDE SEQUENCE [LARGE SCALE GENOMIC DNA]</scope>
</reference>
<keyword evidence="6" id="KW-1133">Transmembrane helix</keyword>
<dbReference type="PANTHER" id="PTHR46481:SF10">
    <property type="entry name" value="ZINC FINGER BED DOMAIN-CONTAINING PROTEIN 39"/>
    <property type="match status" value="1"/>
</dbReference>
<evidence type="ECO:0000256" key="6">
    <source>
        <dbReference type="SAM" id="Phobius"/>
    </source>
</evidence>
<dbReference type="GeneID" id="125776703"/>
<evidence type="ECO:0000256" key="3">
    <source>
        <dbReference type="ARBA" id="ARBA00022771"/>
    </source>
</evidence>
<keyword evidence="2" id="KW-0479">Metal-binding</keyword>
<keyword evidence="4" id="KW-0862">Zinc</keyword>
<reference evidence="9" key="2">
    <citation type="submission" date="2025-08" db="UniProtKB">
        <authorList>
            <consortium name="RefSeq"/>
        </authorList>
    </citation>
    <scope>IDENTIFICATION</scope>
    <source>
        <tissue evidence="9">Adult</tissue>
    </source>
</reference>
<dbReference type="SUPFAM" id="SSF53098">
    <property type="entry name" value="Ribonuclease H-like"/>
    <property type="match status" value="1"/>
</dbReference>
<accession>A0ABM3JAE4</accession>
<dbReference type="InterPro" id="IPR008906">
    <property type="entry name" value="HATC_C_dom"/>
</dbReference>
<keyword evidence="6" id="KW-0812">Transmembrane</keyword>
<evidence type="ECO:0000313" key="9">
    <source>
        <dbReference type="RefSeq" id="XP_049306202.1"/>
    </source>
</evidence>
<keyword evidence="8" id="KW-1185">Reference proteome</keyword>
<dbReference type="PANTHER" id="PTHR46481">
    <property type="entry name" value="ZINC FINGER BED DOMAIN-CONTAINING PROTEIN 4"/>
    <property type="match status" value="1"/>
</dbReference>
<name>A0ABM3JAE4_BACDO</name>
<gene>
    <name evidence="9" type="primary">LOC125776703</name>
</gene>
<dbReference type="InterPro" id="IPR012337">
    <property type="entry name" value="RNaseH-like_sf"/>
</dbReference>
<evidence type="ECO:0000256" key="2">
    <source>
        <dbReference type="ARBA" id="ARBA00022723"/>
    </source>
</evidence>
<dbReference type="Proteomes" id="UP001652620">
    <property type="component" value="Chromosome 1"/>
</dbReference>
<sequence length="636" mass="73992">MMQKYCSLREFLYTMIVFFLSWVFPYSAFFQLSVWIKTHCSIVSLKLYKLKMGRFLKIDKTKYVSYDSETNQSMCLLCKKQFKGQVLHNIKRHYTLVHKHNFVQIESSETSRKVKIKLNQSNFFKCCVGLITVKAIPFRLFDDEQYFKKIIEPYEHEFNITVNSRNIIERLDTCAEQMKVKLSGFLRNKMICIKLDIASRMEKSILGINVQVIDNFQIKIFTIGMVELKKRHTALFLKEEILKSFHKFGINAAQIYSSTTDNGANVVKTSELLQESENTDGDEFEEIHTRLNSVLSVVRCAVHTLQLAAHDVYKTVSSELTKCREAARFLRKKIRNENYGEGIRMPTLDNLTRWNSMFDMLNSLLNLEEFVNIHEVNCQINWDFVQNFVAAFKPIAECTRSLQTEDYIMGDFYRDWLLCETKLETMPNNIFASTLLESMQLRKEKLLENNAFVSALYMDRRFNYMDSLFFNEMQRKQAVSHIISTSTMLSSLEGNLICNDADPVASQVEFEPSLSSNDTFHLLEQKVTSWTQQSPHSTSNVQTIRQKLEGLAHETRMPFQTNILNYWKGLRSHEPALAKLAEVVLSVPCSQTSVERAFSALSLILTKHRSRLNGQNINNLLLIRLNEELFNNMNFS</sequence>